<dbReference type="RefSeq" id="XP_067067355.1">
    <property type="nucleotide sequence ID" value="XM_067210689.1"/>
</dbReference>
<comment type="caution">
    <text evidence="1">The sequence shown here is derived from an EMBL/GenBank/DDBJ whole genome shotgun (WGS) entry which is preliminary data.</text>
</comment>
<dbReference type="GeneID" id="92364631"/>
<reference evidence="1 2" key="1">
    <citation type="submission" date="2016-10" db="EMBL/GenBank/DDBJ databases">
        <title>Reductive evolution of mitochondrial metabolism and differential evolution of invasion-related proteins in Cryptosporidium.</title>
        <authorList>
            <person name="Liu S."/>
            <person name="Roellig D.M."/>
            <person name="Guo Y."/>
            <person name="Li N."/>
            <person name="Frace M.A."/>
            <person name="Tang K."/>
            <person name="Zhang L."/>
            <person name="Feng Y."/>
            <person name="Xiao L."/>
        </authorList>
    </citation>
    <scope>NUCLEOTIDE SEQUENCE [LARGE SCALE GENOMIC DNA]</scope>
    <source>
        <strain evidence="1">30847</strain>
    </source>
</reference>
<dbReference type="EMBL" id="LRBS01000091">
    <property type="protein sequence ID" value="OII75085.1"/>
    <property type="molecule type" value="Genomic_DNA"/>
</dbReference>
<name>A0A1J4MQB4_9CRYT</name>
<dbReference type="AlphaFoldDB" id="A0A1J4MQB4"/>
<protein>
    <submittedName>
        <fullName evidence="1">Uncharacterized protein</fullName>
    </submittedName>
</protein>
<accession>A0A1J4MQB4</accession>
<organism evidence="1 2">
    <name type="scientific">Cryptosporidium andersoni</name>
    <dbReference type="NCBI Taxonomy" id="117008"/>
    <lineage>
        <taxon>Eukaryota</taxon>
        <taxon>Sar</taxon>
        <taxon>Alveolata</taxon>
        <taxon>Apicomplexa</taxon>
        <taxon>Conoidasida</taxon>
        <taxon>Coccidia</taxon>
        <taxon>Eucoccidiorida</taxon>
        <taxon>Eimeriorina</taxon>
        <taxon>Cryptosporidiidae</taxon>
        <taxon>Cryptosporidium</taxon>
    </lineage>
</organism>
<sequence length="268" mass="31264">MRIFPKILQFFFGIKYCLQEYFYNENEEINLNTNCYKTKLIDWNKQNLLLLDPGHFIYLDKKVNDSYNYKKVKLYGNPVSIKGYILSKHPNKIQPKVFDKLEVNHISNSSNHKYNHNHHYHTETKIPRLNICNNNKQSIYKVLSNSSINYFNNQIRNSIKQYDLINTGLPKILNISNQNDNIECYSLNSINKQNKLITESETEILTPPSNKLNDNISKLEIYNSGNNISKSSQSNIINNNIHPDSIYQIIEDKESVTLSGYGTYLLGL</sequence>
<keyword evidence="2" id="KW-1185">Reference proteome</keyword>
<dbReference type="OrthoDB" id="10327296at2759"/>
<dbReference type="VEuPathDB" id="CryptoDB:cand_004460"/>
<evidence type="ECO:0000313" key="1">
    <source>
        <dbReference type="EMBL" id="OII75085.1"/>
    </source>
</evidence>
<evidence type="ECO:0000313" key="2">
    <source>
        <dbReference type="Proteomes" id="UP000186804"/>
    </source>
</evidence>
<gene>
    <name evidence="1" type="ORF">cand_004460</name>
</gene>
<dbReference type="Proteomes" id="UP000186804">
    <property type="component" value="Unassembled WGS sequence"/>
</dbReference>
<proteinExistence type="predicted"/>